<evidence type="ECO:0000313" key="3">
    <source>
        <dbReference type="Proteomes" id="UP000271162"/>
    </source>
</evidence>
<dbReference type="AlphaFoldDB" id="A0A0N4YG70"/>
<gene>
    <name evidence="2" type="ORF">NBR_LOCUS15793</name>
</gene>
<sequence length="73" mass="7924">MAEVPRSSNDQSQERGAMRTTAQCAGMYHKDDPQIGDDQNRGGGGGFPITPNSSPQTRSERIHYNLTTENGSN</sequence>
<organism evidence="4">
    <name type="scientific">Nippostrongylus brasiliensis</name>
    <name type="common">Rat hookworm</name>
    <dbReference type="NCBI Taxonomy" id="27835"/>
    <lineage>
        <taxon>Eukaryota</taxon>
        <taxon>Metazoa</taxon>
        <taxon>Ecdysozoa</taxon>
        <taxon>Nematoda</taxon>
        <taxon>Chromadorea</taxon>
        <taxon>Rhabditida</taxon>
        <taxon>Rhabditina</taxon>
        <taxon>Rhabditomorpha</taxon>
        <taxon>Strongyloidea</taxon>
        <taxon>Heligmosomidae</taxon>
        <taxon>Nippostrongylus</taxon>
    </lineage>
</organism>
<dbReference type="WBParaSite" id="NBR_0001579201-mRNA-1">
    <property type="protein sequence ID" value="NBR_0001579201-mRNA-1"/>
    <property type="gene ID" value="NBR_0001579201"/>
</dbReference>
<name>A0A0N4YG70_NIPBR</name>
<accession>A0A0N4YG70</accession>
<feature type="compositionally biased region" description="Polar residues" evidence="1">
    <location>
        <begin position="1"/>
        <end position="11"/>
    </location>
</feature>
<protein>
    <submittedName>
        <fullName evidence="2 4">Uncharacterized protein</fullName>
    </submittedName>
</protein>
<reference evidence="4" key="1">
    <citation type="submission" date="2017-02" db="UniProtKB">
        <authorList>
            <consortium name="WormBaseParasite"/>
        </authorList>
    </citation>
    <scope>IDENTIFICATION</scope>
</reference>
<evidence type="ECO:0000256" key="1">
    <source>
        <dbReference type="SAM" id="MobiDB-lite"/>
    </source>
</evidence>
<reference evidence="2 3" key="2">
    <citation type="submission" date="2018-11" db="EMBL/GenBank/DDBJ databases">
        <authorList>
            <consortium name="Pathogen Informatics"/>
        </authorList>
    </citation>
    <scope>NUCLEOTIDE SEQUENCE [LARGE SCALE GENOMIC DNA]</scope>
</reference>
<evidence type="ECO:0000313" key="4">
    <source>
        <dbReference type="WBParaSite" id="NBR_0001579201-mRNA-1"/>
    </source>
</evidence>
<feature type="region of interest" description="Disordered" evidence="1">
    <location>
        <begin position="1"/>
        <end position="73"/>
    </location>
</feature>
<evidence type="ECO:0000313" key="2">
    <source>
        <dbReference type="EMBL" id="VDL79387.1"/>
    </source>
</evidence>
<keyword evidence="3" id="KW-1185">Reference proteome</keyword>
<dbReference type="Proteomes" id="UP000271162">
    <property type="component" value="Unassembled WGS sequence"/>
</dbReference>
<proteinExistence type="predicted"/>
<dbReference type="EMBL" id="UYSL01021889">
    <property type="protein sequence ID" value="VDL79387.1"/>
    <property type="molecule type" value="Genomic_DNA"/>
</dbReference>